<keyword evidence="3" id="KW-1185">Reference proteome</keyword>
<sequence>MISLFFCGVSCRDSTNLYASQQGTGDCFTSECSFNEAMLTLRCADVIHLKDKIVYPPSYPSEFSDLIENAAQSNVTLMAREEGTVIDGSFLTGGVMYYLENQRRFTWCKMVGFTFRNFQKLIMSRQHTWSVYPMMIFQDCTFEDSTADLFSCSGGVWVFINCNFKNLKGKPFKALSEAQVEFIDCQFENTSSIFGYGADMMFRNCIFKDSIGQRGGSIYASKSTLYVNKCKFINTRAALYGGAIYIRDSREVYESEISNSCFLNTQAKNGTAIYGYLSFLTVHDNVFSSQNDRQQTVFNFGEEVKMSNNNFGGDAEACIRKHEPLNEPDLYYPCDTYQNHQFDDAHGNFFMDFSNQDDPLEEIIN</sequence>
<dbReference type="InterPro" id="IPR011050">
    <property type="entry name" value="Pectin_lyase_fold/virulence"/>
</dbReference>
<dbReference type="InParanoid" id="A2F8X1"/>
<dbReference type="PANTHER" id="PTHR31318">
    <property type="entry name" value="EXPRESSED PROTEIN-RELATED"/>
    <property type="match status" value="1"/>
</dbReference>
<feature type="domain" description="Right handed beta helix" evidence="1">
    <location>
        <begin position="155"/>
        <end position="311"/>
    </location>
</feature>
<dbReference type="SUPFAM" id="SSF51126">
    <property type="entry name" value="Pectin lyase-like"/>
    <property type="match status" value="1"/>
</dbReference>
<evidence type="ECO:0000313" key="2">
    <source>
        <dbReference type="EMBL" id="EAX98653.1"/>
    </source>
</evidence>
<dbReference type="AlphaFoldDB" id="A2F8X1"/>
<proteinExistence type="predicted"/>
<dbReference type="RefSeq" id="XP_001311583.1">
    <property type="nucleotide sequence ID" value="XM_001311582.1"/>
</dbReference>
<accession>A2F8X1</accession>
<evidence type="ECO:0000313" key="3">
    <source>
        <dbReference type="Proteomes" id="UP000001542"/>
    </source>
</evidence>
<protein>
    <recommendedName>
        <fullName evidence="1">Right handed beta helix domain-containing protein</fullName>
    </recommendedName>
</protein>
<dbReference type="VEuPathDB" id="TrichDB:TVAG_403350"/>
<dbReference type="EMBL" id="DS113667">
    <property type="protein sequence ID" value="EAX98653.1"/>
    <property type="molecule type" value="Genomic_DNA"/>
</dbReference>
<dbReference type="KEGG" id="tva:4756453"/>
<dbReference type="PANTHER" id="PTHR31318:SF2">
    <property type="entry name" value="PECTIN LYASE-LIKE FAMILY PROTEIN-RELATED"/>
    <property type="match status" value="1"/>
</dbReference>
<dbReference type="VEuPathDB" id="TrichDB:TVAGG3_0689090"/>
<name>A2F8X1_TRIV3</name>
<evidence type="ECO:0000259" key="1">
    <source>
        <dbReference type="Pfam" id="PF13229"/>
    </source>
</evidence>
<dbReference type="Pfam" id="PF13229">
    <property type="entry name" value="Beta_helix"/>
    <property type="match status" value="1"/>
</dbReference>
<organism evidence="2 3">
    <name type="scientific">Trichomonas vaginalis (strain ATCC PRA-98 / G3)</name>
    <dbReference type="NCBI Taxonomy" id="412133"/>
    <lineage>
        <taxon>Eukaryota</taxon>
        <taxon>Metamonada</taxon>
        <taxon>Parabasalia</taxon>
        <taxon>Trichomonadida</taxon>
        <taxon>Trichomonadidae</taxon>
        <taxon>Trichomonas</taxon>
    </lineage>
</organism>
<reference evidence="2" key="2">
    <citation type="journal article" date="2007" name="Science">
        <title>Draft genome sequence of the sexually transmitted pathogen Trichomonas vaginalis.</title>
        <authorList>
            <person name="Carlton J.M."/>
            <person name="Hirt R.P."/>
            <person name="Silva J.C."/>
            <person name="Delcher A.L."/>
            <person name="Schatz M."/>
            <person name="Zhao Q."/>
            <person name="Wortman J.R."/>
            <person name="Bidwell S.L."/>
            <person name="Alsmark U.C.M."/>
            <person name="Besteiro S."/>
            <person name="Sicheritz-Ponten T."/>
            <person name="Noel C.J."/>
            <person name="Dacks J.B."/>
            <person name="Foster P.G."/>
            <person name="Simillion C."/>
            <person name="Van de Peer Y."/>
            <person name="Miranda-Saavedra D."/>
            <person name="Barton G.J."/>
            <person name="Westrop G.D."/>
            <person name="Mueller S."/>
            <person name="Dessi D."/>
            <person name="Fiori P.L."/>
            <person name="Ren Q."/>
            <person name="Paulsen I."/>
            <person name="Zhang H."/>
            <person name="Bastida-Corcuera F.D."/>
            <person name="Simoes-Barbosa A."/>
            <person name="Brown M.T."/>
            <person name="Hayes R.D."/>
            <person name="Mukherjee M."/>
            <person name="Okumura C.Y."/>
            <person name="Schneider R."/>
            <person name="Smith A.J."/>
            <person name="Vanacova S."/>
            <person name="Villalvazo M."/>
            <person name="Haas B.J."/>
            <person name="Pertea M."/>
            <person name="Feldblyum T.V."/>
            <person name="Utterback T.R."/>
            <person name="Shu C.L."/>
            <person name="Osoegawa K."/>
            <person name="de Jong P.J."/>
            <person name="Hrdy I."/>
            <person name="Horvathova L."/>
            <person name="Zubacova Z."/>
            <person name="Dolezal P."/>
            <person name="Malik S.B."/>
            <person name="Logsdon J.M. Jr."/>
            <person name="Henze K."/>
            <person name="Gupta A."/>
            <person name="Wang C.C."/>
            <person name="Dunne R.L."/>
            <person name="Upcroft J.A."/>
            <person name="Upcroft P."/>
            <person name="White O."/>
            <person name="Salzberg S.L."/>
            <person name="Tang P."/>
            <person name="Chiu C.-H."/>
            <person name="Lee Y.-S."/>
            <person name="Embley T.M."/>
            <person name="Coombs G.H."/>
            <person name="Mottram J.C."/>
            <person name="Tachezy J."/>
            <person name="Fraser-Liggett C.M."/>
            <person name="Johnson P.J."/>
        </authorList>
    </citation>
    <scope>NUCLEOTIDE SEQUENCE [LARGE SCALE GENOMIC DNA]</scope>
    <source>
        <strain evidence="2">G3</strain>
    </source>
</reference>
<reference evidence="2" key="1">
    <citation type="submission" date="2006-10" db="EMBL/GenBank/DDBJ databases">
        <authorList>
            <person name="Amadeo P."/>
            <person name="Zhao Q."/>
            <person name="Wortman J."/>
            <person name="Fraser-Liggett C."/>
            <person name="Carlton J."/>
        </authorList>
    </citation>
    <scope>NUCLEOTIDE SEQUENCE</scope>
    <source>
        <strain evidence="2">G3</strain>
    </source>
</reference>
<dbReference type="Proteomes" id="UP000001542">
    <property type="component" value="Unassembled WGS sequence"/>
</dbReference>
<dbReference type="OrthoDB" id="10255295at2759"/>
<dbReference type="InterPro" id="IPR039448">
    <property type="entry name" value="Beta_helix"/>
</dbReference>
<gene>
    <name evidence="2" type="ORF">TVAG_403350</name>
</gene>